<evidence type="ECO:0000313" key="2">
    <source>
        <dbReference type="Proteomes" id="UP001228049"/>
    </source>
</evidence>
<comment type="caution">
    <text evidence="1">The sequence shown here is derived from an EMBL/GenBank/DDBJ whole genome shotgun (WGS) entry which is preliminary data.</text>
</comment>
<organism evidence="1 2">
    <name type="scientific">Dissostichus eleginoides</name>
    <name type="common">Patagonian toothfish</name>
    <name type="synonym">Dissostichus amissus</name>
    <dbReference type="NCBI Taxonomy" id="100907"/>
    <lineage>
        <taxon>Eukaryota</taxon>
        <taxon>Metazoa</taxon>
        <taxon>Chordata</taxon>
        <taxon>Craniata</taxon>
        <taxon>Vertebrata</taxon>
        <taxon>Euteleostomi</taxon>
        <taxon>Actinopterygii</taxon>
        <taxon>Neopterygii</taxon>
        <taxon>Teleostei</taxon>
        <taxon>Neoteleostei</taxon>
        <taxon>Acanthomorphata</taxon>
        <taxon>Eupercaria</taxon>
        <taxon>Perciformes</taxon>
        <taxon>Notothenioidei</taxon>
        <taxon>Nototheniidae</taxon>
        <taxon>Dissostichus</taxon>
    </lineage>
</organism>
<keyword evidence="1" id="KW-0436">Ligase</keyword>
<gene>
    <name evidence="1" type="ORF">KUDE01_028317</name>
</gene>
<protein>
    <submittedName>
        <fullName evidence="1">Glutamate--tRNA ligase</fullName>
    </submittedName>
</protein>
<proteinExistence type="predicted"/>
<dbReference type="Proteomes" id="UP001228049">
    <property type="component" value="Unassembled WGS sequence"/>
</dbReference>
<sequence>MWIKAGRAAKFRIPTRHFPSSVKFGGGINRKDSPSLCHLQACTCVKTNILCCMFRKITFYAHKYTHTSHFTHAHDTVGFQEYSMPKSVHVCSEWVLRGKAKTTVELVCWCWVSMRQGELAGVQASREGAVCYMLH</sequence>
<dbReference type="AlphaFoldDB" id="A0AAD9BS32"/>
<accession>A0AAD9BS32</accession>
<keyword evidence="2" id="KW-1185">Reference proteome</keyword>
<dbReference type="EMBL" id="JASDAP010000018">
    <property type="protein sequence ID" value="KAK1887529.1"/>
    <property type="molecule type" value="Genomic_DNA"/>
</dbReference>
<dbReference type="GO" id="GO:0016874">
    <property type="term" value="F:ligase activity"/>
    <property type="evidence" value="ECO:0007669"/>
    <property type="project" value="UniProtKB-KW"/>
</dbReference>
<reference evidence="1" key="1">
    <citation type="submission" date="2023-04" db="EMBL/GenBank/DDBJ databases">
        <title>Chromosome-level genome of Chaenocephalus aceratus.</title>
        <authorList>
            <person name="Park H."/>
        </authorList>
    </citation>
    <scope>NUCLEOTIDE SEQUENCE</scope>
    <source>
        <strain evidence="1">DE</strain>
        <tissue evidence="1">Muscle</tissue>
    </source>
</reference>
<name>A0AAD9BS32_DISEL</name>
<evidence type="ECO:0000313" key="1">
    <source>
        <dbReference type="EMBL" id="KAK1887529.1"/>
    </source>
</evidence>